<dbReference type="Pfam" id="PF13384">
    <property type="entry name" value="HTH_23"/>
    <property type="match status" value="1"/>
</dbReference>
<evidence type="ECO:0000256" key="1">
    <source>
        <dbReference type="SAM" id="MobiDB-lite"/>
    </source>
</evidence>
<dbReference type="SUPFAM" id="SSF46689">
    <property type="entry name" value="Homeodomain-like"/>
    <property type="match status" value="1"/>
</dbReference>
<reference evidence="2" key="2">
    <citation type="journal article" date="2014" name="ISME J.">
        <title>Microbial stratification in low pH oxic and suboxic macroscopic growths along an acid mine drainage.</title>
        <authorList>
            <person name="Mendez-Garcia C."/>
            <person name="Mesa V."/>
            <person name="Sprenger R.R."/>
            <person name="Richter M."/>
            <person name="Diez M.S."/>
            <person name="Solano J."/>
            <person name="Bargiela R."/>
            <person name="Golyshina O.V."/>
            <person name="Manteca A."/>
            <person name="Ramos J.L."/>
            <person name="Gallego J.R."/>
            <person name="Llorente I."/>
            <person name="Martins Dos Santos V.A."/>
            <person name="Jensen O.N."/>
            <person name="Pelaez A.I."/>
            <person name="Sanchez J."/>
            <person name="Ferrer M."/>
        </authorList>
    </citation>
    <scope>NUCLEOTIDE SEQUENCE</scope>
</reference>
<sequence>MCGAALVGSMRPALPISLTPRERRQLGAWRDAPETSPRLARRARIVLEAAEGWTNRAIASDLSIDPETVALWRRRFSMNRLDGIQWDAPRSGRRPALPADLIDRIWRIPPHGTRPDGSPWTTRQLAHSLGVSHMRVQRAWQAHRLGAASSGASGALASTLQRVHQIDVAGVYLAPHGRAIIFRVETFFEPTVPKAVIVEPPSEPGSPTDSHSGWDG</sequence>
<name>T1C0J6_9ZZZZ</name>
<proteinExistence type="predicted"/>
<reference evidence="2" key="1">
    <citation type="submission" date="2013-08" db="EMBL/GenBank/DDBJ databases">
        <authorList>
            <person name="Mendez C."/>
            <person name="Richter M."/>
            <person name="Ferrer M."/>
            <person name="Sanchez J."/>
        </authorList>
    </citation>
    <scope>NUCLEOTIDE SEQUENCE</scope>
</reference>
<comment type="caution">
    <text evidence="2">The sequence shown here is derived from an EMBL/GenBank/DDBJ whole genome shotgun (WGS) entry which is preliminary data.</text>
</comment>
<dbReference type="EMBL" id="AUZY01001636">
    <property type="protein sequence ID" value="EQD74343.1"/>
    <property type="molecule type" value="Genomic_DNA"/>
</dbReference>
<dbReference type="AlphaFoldDB" id="T1C0J6"/>
<protein>
    <submittedName>
        <fullName evidence="2">Transposase</fullName>
    </submittedName>
</protein>
<organism evidence="2">
    <name type="scientific">mine drainage metagenome</name>
    <dbReference type="NCBI Taxonomy" id="410659"/>
    <lineage>
        <taxon>unclassified sequences</taxon>
        <taxon>metagenomes</taxon>
        <taxon>ecological metagenomes</taxon>
    </lineage>
</organism>
<feature type="compositionally biased region" description="Polar residues" evidence="1">
    <location>
        <begin position="205"/>
        <end position="216"/>
    </location>
</feature>
<dbReference type="InterPro" id="IPR009057">
    <property type="entry name" value="Homeodomain-like_sf"/>
</dbReference>
<accession>T1C0J6</accession>
<feature type="non-terminal residue" evidence="2">
    <location>
        <position position="216"/>
    </location>
</feature>
<feature type="region of interest" description="Disordered" evidence="1">
    <location>
        <begin position="197"/>
        <end position="216"/>
    </location>
</feature>
<evidence type="ECO:0000313" key="2">
    <source>
        <dbReference type="EMBL" id="EQD74343.1"/>
    </source>
</evidence>
<gene>
    <name evidence="2" type="ORF">B1B_02722</name>
</gene>